<dbReference type="Gene3D" id="3.30.420.40">
    <property type="match status" value="2"/>
</dbReference>
<dbReference type="RefSeq" id="WP_344523669.1">
    <property type="nucleotide sequence ID" value="NZ_BAAAPE010000001.1"/>
</dbReference>
<evidence type="ECO:0000256" key="5">
    <source>
        <dbReference type="ARBA" id="ARBA00023458"/>
    </source>
</evidence>
<name>A0ABP5H549_9ACTN</name>
<feature type="compositionally biased region" description="Acidic residues" evidence="7">
    <location>
        <begin position="343"/>
        <end position="352"/>
    </location>
</feature>
<feature type="compositionally biased region" description="Low complexity" evidence="7">
    <location>
        <begin position="353"/>
        <end position="370"/>
    </location>
</feature>
<feature type="binding site" evidence="6">
    <location>
        <begin position="165"/>
        <end position="167"/>
    </location>
    <ligand>
        <name>ATP</name>
        <dbReference type="ChEBI" id="CHEBI:30616"/>
    </ligand>
</feature>
<dbReference type="PRINTS" id="PR01652">
    <property type="entry name" value="SHAPEPROTEIN"/>
</dbReference>
<keyword evidence="3 6" id="KW-0067">ATP-binding</keyword>
<comment type="subunit">
    <text evidence="6">Forms polymers.</text>
</comment>
<accession>A0ABP5H549</accession>
<comment type="caution">
    <text evidence="8">The sequence shown here is derived from an EMBL/GenBank/DDBJ whole genome shotgun (WGS) entry which is preliminary data.</text>
</comment>
<dbReference type="SUPFAM" id="SSF53067">
    <property type="entry name" value="Actin-like ATPase domain"/>
    <property type="match status" value="2"/>
</dbReference>
<feature type="region of interest" description="Disordered" evidence="7">
    <location>
        <begin position="337"/>
        <end position="370"/>
    </location>
</feature>
<comment type="similarity">
    <text evidence="5 6">Belongs to the FtsA/MreB family.</text>
</comment>
<dbReference type="Pfam" id="PF06723">
    <property type="entry name" value="MreB_Mbl"/>
    <property type="match status" value="1"/>
</dbReference>
<evidence type="ECO:0000256" key="4">
    <source>
        <dbReference type="ARBA" id="ARBA00022960"/>
    </source>
</evidence>
<dbReference type="Proteomes" id="UP001500016">
    <property type="component" value="Unassembled WGS sequence"/>
</dbReference>
<evidence type="ECO:0000256" key="7">
    <source>
        <dbReference type="SAM" id="MobiDB-lite"/>
    </source>
</evidence>
<dbReference type="InterPro" id="IPR043129">
    <property type="entry name" value="ATPase_NBD"/>
</dbReference>
<sequence length="370" mass="38043">MSSSLEDLRRCSVAVDLGAARTRVYVKGAGLLVDQPSVVAVNTFSGALIAVGDAAERMDGRTPHHIRVVRPVSGGTVIDIDMAQRMLRALVGEKLRGIARRRALLRAAVTVPHDAGPLARRAAYETLTGVGARRVELVDAPTAAGLGCGLPVEQPEATMILVCGAATTQVAVLSLGSIVAAGTVSLGGDTIHHAVVQYVRNRHELLLPSQAIRPLHLALTGDASGEAAEVLGRDVVTGLARTVLIDPADVRGAIQTPLTGLSDTLRAVLHRCPPDLVADLAERGMVLTGGSALMPGLAERLRDGTGMAVHVADQPELCPVRGLAAMLEGRVGPARLDAKGAAETEEAPEADDAVAAGADDAVAAEAPQSA</sequence>
<comment type="function">
    <text evidence="6">Forms membrane-associated dynamic filaments that are essential for cell shape determination. Acts by regulating cell wall synthesis and cell elongation, and thus cell shape. A feedback loop between cell geometry and MreB localization may maintain elongated cell shape by targeting cell wall growth to regions of negative cell wall curvature.</text>
</comment>
<evidence type="ECO:0000256" key="3">
    <source>
        <dbReference type="ARBA" id="ARBA00022840"/>
    </source>
</evidence>
<keyword evidence="2 6" id="KW-0547">Nucleotide-binding</keyword>
<comment type="caution">
    <text evidence="6">Lacks conserved residue(s) required for the propagation of feature annotation.</text>
</comment>
<evidence type="ECO:0000313" key="8">
    <source>
        <dbReference type="EMBL" id="GAA2062906.1"/>
    </source>
</evidence>
<proteinExistence type="inferred from homology"/>
<reference evidence="9" key="1">
    <citation type="journal article" date="2019" name="Int. J. Syst. Evol. Microbiol.">
        <title>The Global Catalogue of Microorganisms (GCM) 10K type strain sequencing project: providing services to taxonomists for standard genome sequencing and annotation.</title>
        <authorList>
            <consortium name="The Broad Institute Genomics Platform"/>
            <consortium name="The Broad Institute Genome Sequencing Center for Infectious Disease"/>
            <person name="Wu L."/>
            <person name="Ma J."/>
        </authorList>
    </citation>
    <scope>NUCLEOTIDE SEQUENCE [LARGE SCALE GENOMIC DNA]</scope>
    <source>
        <strain evidence="9">JCM 15478</strain>
    </source>
</reference>
<keyword evidence="9" id="KW-1185">Reference proteome</keyword>
<protein>
    <recommendedName>
        <fullName evidence="6">Cell shape-determining protein MreB</fullName>
    </recommendedName>
</protein>
<evidence type="ECO:0000256" key="1">
    <source>
        <dbReference type="ARBA" id="ARBA00022490"/>
    </source>
</evidence>
<dbReference type="EMBL" id="BAAAPE010000001">
    <property type="protein sequence ID" value="GAA2062906.1"/>
    <property type="molecule type" value="Genomic_DNA"/>
</dbReference>
<keyword evidence="4 6" id="KW-0133">Cell shape</keyword>
<evidence type="ECO:0000256" key="6">
    <source>
        <dbReference type="HAMAP-Rule" id="MF_02207"/>
    </source>
</evidence>
<dbReference type="InterPro" id="IPR004753">
    <property type="entry name" value="MreB"/>
</dbReference>
<feature type="binding site" evidence="6">
    <location>
        <begin position="290"/>
        <end position="293"/>
    </location>
    <ligand>
        <name>ATP</name>
        <dbReference type="ChEBI" id="CHEBI:30616"/>
    </ligand>
</feature>
<dbReference type="PANTHER" id="PTHR42749">
    <property type="entry name" value="CELL SHAPE-DETERMINING PROTEIN MREB"/>
    <property type="match status" value="1"/>
</dbReference>
<organism evidence="8 9">
    <name type="scientific">Streptomyces albiaxialis</name>
    <dbReference type="NCBI Taxonomy" id="329523"/>
    <lineage>
        <taxon>Bacteria</taxon>
        <taxon>Bacillati</taxon>
        <taxon>Actinomycetota</taxon>
        <taxon>Actinomycetes</taxon>
        <taxon>Kitasatosporales</taxon>
        <taxon>Streptomycetaceae</taxon>
        <taxon>Streptomyces</taxon>
    </lineage>
</organism>
<dbReference type="PANTHER" id="PTHR42749:SF1">
    <property type="entry name" value="CELL SHAPE-DETERMINING PROTEIN MREB"/>
    <property type="match status" value="1"/>
</dbReference>
<keyword evidence="1 6" id="KW-0963">Cytoplasm</keyword>
<dbReference type="InterPro" id="IPR056546">
    <property type="entry name" value="MreB_MamK-like"/>
</dbReference>
<evidence type="ECO:0000313" key="9">
    <source>
        <dbReference type="Proteomes" id="UP001500016"/>
    </source>
</evidence>
<evidence type="ECO:0000256" key="2">
    <source>
        <dbReference type="ARBA" id="ARBA00022741"/>
    </source>
</evidence>
<dbReference type="HAMAP" id="MF_02207">
    <property type="entry name" value="MreB"/>
    <property type="match status" value="1"/>
</dbReference>
<comment type="subcellular location">
    <subcellularLocation>
        <location evidence="6">Cytoplasm</location>
    </subcellularLocation>
    <text evidence="6">Membrane-associated.</text>
</comment>
<gene>
    <name evidence="6" type="primary">mreB</name>
    <name evidence="8" type="ORF">GCM10009801_06380</name>
</gene>